<dbReference type="Proteomes" id="UP001057868">
    <property type="component" value="Unassembled WGS sequence"/>
</dbReference>
<reference evidence="1" key="1">
    <citation type="journal article" date="2023" name="Int. J. Syst. Evol. Microbiol.">
        <title>&lt;i&gt;Clostridium folliculivorans&lt;/i&gt; sp. nov., isolated from soil samples of an organic paddy in Japan.</title>
        <authorList>
            <person name="Tazawa J."/>
            <person name="Kobayashi H."/>
            <person name="Tanizawa Y."/>
            <person name="Uchino A."/>
            <person name="Tanaka F."/>
            <person name="Urashima Y."/>
            <person name="Miura S."/>
            <person name="Sakamoto M."/>
            <person name="Ohkuma M."/>
            <person name="Tohno M."/>
        </authorList>
    </citation>
    <scope>NUCLEOTIDE SEQUENCE</scope>
    <source>
        <strain evidence="1">D1-1</strain>
    </source>
</reference>
<accession>A0A9W5XZB1</accession>
<keyword evidence="2" id="KW-1185">Reference proteome</keyword>
<dbReference type="EMBL" id="BQXY01000001">
    <property type="protein sequence ID" value="GKU23695.1"/>
    <property type="molecule type" value="Genomic_DNA"/>
</dbReference>
<evidence type="ECO:0000313" key="1">
    <source>
        <dbReference type="EMBL" id="GKU23695.1"/>
    </source>
</evidence>
<organism evidence="1 2">
    <name type="scientific">Clostridium folliculivorans</name>
    <dbReference type="NCBI Taxonomy" id="2886038"/>
    <lineage>
        <taxon>Bacteria</taxon>
        <taxon>Bacillati</taxon>
        <taxon>Bacillota</taxon>
        <taxon>Clostridia</taxon>
        <taxon>Eubacteriales</taxon>
        <taxon>Clostridiaceae</taxon>
        <taxon>Clostridium</taxon>
    </lineage>
</organism>
<evidence type="ECO:0000313" key="2">
    <source>
        <dbReference type="Proteomes" id="UP001057868"/>
    </source>
</evidence>
<sequence length="60" mass="6969">MSPERFSSYALGEADVLKKLAEEGSFSDFLELQFFSHIIKIKLNGYYIWQSDKKSYSLVI</sequence>
<comment type="caution">
    <text evidence="1">The sequence shown here is derived from an EMBL/GenBank/DDBJ whole genome shotgun (WGS) entry which is preliminary data.</text>
</comment>
<proteinExistence type="predicted"/>
<protein>
    <submittedName>
        <fullName evidence="1">Uncharacterized protein</fullName>
    </submittedName>
</protein>
<gene>
    <name evidence="1" type="ORF">CFOLD11_05210</name>
</gene>
<name>A0A9W5XZB1_9CLOT</name>
<dbReference type="AlphaFoldDB" id="A0A9W5XZB1"/>